<gene>
    <name evidence="7" type="ORF">SAMN05192583_3533</name>
</gene>
<dbReference type="InterPro" id="IPR053376">
    <property type="entry name" value="Serine_acetyltransferase"/>
</dbReference>
<name>A0A1H8JAN5_9SPHN</name>
<dbReference type="Gene3D" id="1.10.3130.10">
    <property type="entry name" value="serine acetyltransferase, domain 1"/>
    <property type="match status" value="1"/>
</dbReference>
<comment type="catalytic activity">
    <reaction evidence="6">
        <text>L-serine + acetyl-CoA = O-acetyl-L-serine + CoA</text>
        <dbReference type="Rhea" id="RHEA:24560"/>
        <dbReference type="ChEBI" id="CHEBI:33384"/>
        <dbReference type="ChEBI" id="CHEBI:57287"/>
        <dbReference type="ChEBI" id="CHEBI:57288"/>
        <dbReference type="ChEBI" id="CHEBI:58340"/>
        <dbReference type="EC" id="2.3.1.30"/>
    </reaction>
</comment>
<evidence type="ECO:0000256" key="3">
    <source>
        <dbReference type="ARBA" id="ARBA00022605"/>
    </source>
</evidence>
<evidence type="ECO:0000256" key="5">
    <source>
        <dbReference type="ARBA" id="ARBA00023315"/>
    </source>
</evidence>
<evidence type="ECO:0000256" key="1">
    <source>
        <dbReference type="ARBA" id="ARBA00007274"/>
    </source>
</evidence>
<dbReference type="AlphaFoldDB" id="A0A1H8JAN5"/>
<dbReference type="InterPro" id="IPR011004">
    <property type="entry name" value="Trimer_LpxA-like_sf"/>
</dbReference>
<dbReference type="InterPro" id="IPR045304">
    <property type="entry name" value="LbH_SAT"/>
</dbReference>
<reference evidence="8" key="1">
    <citation type="submission" date="2016-10" db="EMBL/GenBank/DDBJ databases">
        <authorList>
            <person name="Varghese N."/>
            <person name="Submissions S."/>
        </authorList>
    </citation>
    <scope>NUCLEOTIDE SEQUENCE [LARGE SCALE GENOMIC DNA]</scope>
    <source>
        <strain evidence="8">S6-262</strain>
    </source>
</reference>
<keyword evidence="3" id="KW-0028">Amino-acid biosynthesis</keyword>
<evidence type="ECO:0000256" key="6">
    <source>
        <dbReference type="ARBA" id="ARBA00049486"/>
    </source>
</evidence>
<dbReference type="EC" id="2.3.1.30" evidence="2"/>
<dbReference type="SUPFAM" id="SSF51161">
    <property type="entry name" value="Trimeric LpxA-like enzymes"/>
    <property type="match status" value="1"/>
</dbReference>
<dbReference type="InterPro" id="IPR001451">
    <property type="entry name" value="Hexapep"/>
</dbReference>
<keyword evidence="4 7" id="KW-0808">Transferase</keyword>
<dbReference type="GO" id="GO:0009001">
    <property type="term" value="F:serine O-acetyltransferase activity"/>
    <property type="evidence" value="ECO:0007669"/>
    <property type="project" value="UniProtKB-EC"/>
</dbReference>
<dbReference type="InterPro" id="IPR042122">
    <property type="entry name" value="Ser_AcTrfase_N_sf"/>
</dbReference>
<dbReference type="GO" id="GO:0008652">
    <property type="term" value="P:amino acid biosynthetic process"/>
    <property type="evidence" value="ECO:0007669"/>
    <property type="project" value="UniProtKB-KW"/>
</dbReference>
<evidence type="ECO:0000313" key="8">
    <source>
        <dbReference type="Proteomes" id="UP000199206"/>
    </source>
</evidence>
<evidence type="ECO:0000256" key="4">
    <source>
        <dbReference type="ARBA" id="ARBA00022679"/>
    </source>
</evidence>
<comment type="similarity">
    <text evidence="1">Belongs to the transferase hexapeptide repeat family.</text>
</comment>
<dbReference type="EMBL" id="FOCF01000012">
    <property type="protein sequence ID" value="SEN77178.1"/>
    <property type="molecule type" value="Genomic_DNA"/>
</dbReference>
<keyword evidence="5" id="KW-0012">Acyltransferase</keyword>
<protein>
    <recommendedName>
        <fullName evidence="2">serine O-acetyltransferase</fullName>
        <ecNumber evidence="2">2.3.1.30</ecNumber>
    </recommendedName>
</protein>
<accession>A0A1H8JAN5</accession>
<evidence type="ECO:0000256" key="2">
    <source>
        <dbReference type="ARBA" id="ARBA00013266"/>
    </source>
</evidence>
<dbReference type="Proteomes" id="UP000199206">
    <property type="component" value="Unassembled WGS sequence"/>
</dbReference>
<dbReference type="NCBIfam" id="NF041874">
    <property type="entry name" value="EPS_EpsC"/>
    <property type="match status" value="1"/>
</dbReference>
<dbReference type="STRING" id="1166340.SAMN05192583_3533"/>
<proteinExistence type="inferred from homology"/>
<sequence length="332" mass="35202">MSLEAAAVTGGVFPVSSATSDETSDRAMATSAVDGAVQTLRTVRLEWRARREEGRDTASFPSRSQLAGVVELLAGALYPRRLGRFRGSDREEDAFVAAKLIAALAALERETAVEFGYWQGEAAGSFDADQATNVVRLFATTLGEVRRLIDSDVEAAFLGDPAARSVDEILVCYPGAIASLHYRIAHQLDRLGVPIVARIISELANERTGIDIHPGATIGDSFFIDHGTGVVIGETAIIGNRVRLYQHVTLGARPLGAAQHSVLGRHARHPIVGDDVVLYAGATILGRVRIGDRATIGGNVWLLTDVAPDAVVAQPEARLLAAAAGIAPDDRL</sequence>
<dbReference type="Gene3D" id="2.160.10.10">
    <property type="entry name" value="Hexapeptide repeat proteins"/>
    <property type="match status" value="1"/>
</dbReference>
<keyword evidence="8" id="KW-1185">Reference proteome</keyword>
<dbReference type="CDD" id="cd03354">
    <property type="entry name" value="LbH_SAT"/>
    <property type="match status" value="1"/>
</dbReference>
<evidence type="ECO:0000313" key="7">
    <source>
        <dbReference type="EMBL" id="SEN77178.1"/>
    </source>
</evidence>
<organism evidence="7 8">
    <name type="scientific">Sphingomonas gellani</name>
    <dbReference type="NCBI Taxonomy" id="1166340"/>
    <lineage>
        <taxon>Bacteria</taxon>
        <taxon>Pseudomonadati</taxon>
        <taxon>Pseudomonadota</taxon>
        <taxon>Alphaproteobacteria</taxon>
        <taxon>Sphingomonadales</taxon>
        <taxon>Sphingomonadaceae</taxon>
        <taxon>Sphingomonas</taxon>
    </lineage>
</organism>
<dbReference type="Pfam" id="PF00132">
    <property type="entry name" value="Hexapep"/>
    <property type="match status" value="1"/>
</dbReference>
<dbReference type="PANTHER" id="PTHR42811">
    <property type="entry name" value="SERINE ACETYLTRANSFERASE"/>
    <property type="match status" value="1"/>
</dbReference>